<dbReference type="Proteomes" id="UP000703893">
    <property type="component" value="Unassembled WGS sequence"/>
</dbReference>
<dbReference type="InterPro" id="IPR029000">
    <property type="entry name" value="Cyclophilin-like_dom_sf"/>
</dbReference>
<evidence type="ECO:0000313" key="3">
    <source>
        <dbReference type="Proteomes" id="UP000703893"/>
    </source>
</evidence>
<evidence type="ECO:0000313" key="2">
    <source>
        <dbReference type="EMBL" id="MBM3276012.1"/>
    </source>
</evidence>
<name>A0A937X812_9BACT</name>
<gene>
    <name evidence="2" type="ORF">FJZ00_12730</name>
</gene>
<feature type="chain" id="PRO_5037787468" evidence="1">
    <location>
        <begin position="18"/>
        <end position="84"/>
    </location>
</feature>
<proteinExistence type="predicted"/>
<organism evidence="2 3">
    <name type="scientific">Candidatus Tanganyikabacteria bacterium</name>
    <dbReference type="NCBI Taxonomy" id="2961651"/>
    <lineage>
        <taxon>Bacteria</taxon>
        <taxon>Bacillati</taxon>
        <taxon>Candidatus Sericytochromatia</taxon>
        <taxon>Candidatus Tanganyikabacteria</taxon>
    </lineage>
</organism>
<feature type="signal peptide" evidence="1">
    <location>
        <begin position="1"/>
        <end position="17"/>
    </location>
</feature>
<comment type="caution">
    <text evidence="2">The sequence shown here is derived from an EMBL/GenBank/DDBJ whole genome shotgun (WGS) entry which is preliminary data.</text>
</comment>
<keyword evidence="1" id="KW-0732">Signal</keyword>
<dbReference type="SUPFAM" id="SSF50891">
    <property type="entry name" value="Cyclophilin-like"/>
    <property type="match status" value="1"/>
</dbReference>
<feature type="non-terminal residue" evidence="2">
    <location>
        <position position="84"/>
    </location>
</feature>
<dbReference type="EMBL" id="VGJX01000820">
    <property type="protein sequence ID" value="MBM3276012.1"/>
    <property type="molecule type" value="Genomic_DNA"/>
</dbReference>
<sequence length="84" mass="8637">MHTFLLAPLSVILTTVAAMTIAAPAKSPKAAKSGTSAGEKAAIEAMNMACACKAIPGRHVVLETTKGKVTIVLFDKNSPKTAEN</sequence>
<evidence type="ECO:0000256" key="1">
    <source>
        <dbReference type="SAM" id="SignalP"/>
    </source>
</evidence>
<reference evidence="2 3" key="1">
    <citation type="submission" date="2019-03" db="EMBL/GenBank/DDBJ databases">
        <title>Lake Tanganyika Metagenome-Assembled Genomes (MAGs).</title>
        <authorList>
            <person name="Tran P."/>
        </authorList>
    </citation>
    <scope>NUCLEOTIDE SEQUENCE [LARGE SCALE GENOMIC DNA]</scope>
    <source>
        <strain evidence="2">K_DeepCast_65m_m2_236</strain>
    </source>
</reference>
<protein>
    <submittedName>
        <fullName evidence="2">Uncharacterized protein</fullName>
    </submittedName>
</protein>
<dbReference type="AlphaFoldDB" id="A0A937X812"/>
<accession>A0A937X812</accession>